<dbReference type="Pfam" id="PF05130">
    <property type="entry name" value="FlgN"/>
    <property type="match status" value="1"/>
</dbReference>
<evidence type="ECO:0000256" key="2">
    <source>
        <dbReference type="SAM" id="Coils"/>
    </source>
</evidence>
<evidence type="ECO:0000313" key="4">
    <source>
        <dbReference type="Proteomes" id="UP001559623"/>
    </source>
</evidence>
<comment type="caution">
    <text evidence="3">The sequence shown here is derived from an EMBL/GenBank/DDBJ whole genome shotgun (WGS) entry which is preliminary data.</text>
</comment>
<organism evidence="3 4">
    <name type="scientific">Selenomonas sputigena</name>
    <dbReference type="NCBI Taxonomy" id="69823"/>
    <lineage>
        <taxon>Bacteria</taxon>
        <taxon>Bacillati</taxon>
        <taxon>Bacillota</taxon>
        <taxon>Negativicutes</taxon>
        <taxon>Selenomonadales</taxon>
        <taxon>Selenomonadaceae</taxon>
        <taxon>Selenomonas</taxon>
    </lineage>
</organism>
<keyword evidence="3" id="KW-0966">Cell projection</keyword>
<dbReference type="Proteomes" id="UP001559623">
    <property type="component" value="Unassembled WGS sequence"/>
</dbReference>
<proteinExistence type="predicted"/>
<keyword evidence="1" id="KW-1005">Bacterial flagellum biogenesis</keyword>
<dbReference type="InterPro" id="IPR007809">
    <property type="entry name" value="FlgN-like"/>
</dbReference>
<dbReference type="EMBL" id="JARVLH010000002">
    <property type="protein sequence ID" value="MEX5284831.1"/>
    <property type="molecule type" value="Genomic_DNA"/>
</dbReference>
<dbReference type="RefSeq" id="WP_368846552.1">
    <property type="nucleotide sequence ID" value="NZ_CP194411.1"/>
</dbReference>
<sequence length="161" mass="17689">MWRELEHAMQSIAACYKELLGIGTQKHKALATMNLKALEAVVKEEERLVAKIERLEGDRKEILAELARREEGITPDMKLRDLCRLCPDKTAAETLHRLHTELDSLTQQVKDAGTGNTLLAESALAAVTANLNRIGGVSAGSSYGAGGEESVTRKQRFDFQA</sequence>
<evidence type="ECO:0000256" key="1">
    <source>
        <dbReference type="ARBA" id="ARBA00022795"/>
    </source>
</evidence>
<accession>A0ABV3X3Q8</accession>
<protein>
    <submittedName>
        <fullName evidence="3">Flagellar protein FlgN</fullName>
    </submittedName>
</protein>
<gene>
    <name evidence="3" type="ORF">QCO44_04120</name>
</gene>
<keyword evidence="2" id="KW-0175">Coiled coil</keyword>
<dbReference type="SUPFAM" id="SSF140566">
    <property type="entry name" value="FlgN-like"/>
    <property type="match status" value="1"/>
</dbReference>
<reference evidence="3 4" key="1">
    <citation type="submission" date="2023-04" db="EMBL/GenBank/DDBJ databases">
        <title>Genome Sequence of Selenomonas sputigena ATCC 33150.</title>
        <authorList>
            <person name="Miller D.P."/>
            <person name="Anvari S."/>
            <person name="Polson S.W."/>
            <person name="Macdonald M."/>
            <person name="Mcdowell J.V."/>
        </authorList>
    </citation>
    <scope>NUCLEOTIDE SEQUENCE [LARGE SCALE GENOMIC DNA]</scope>
    <source>
        <strain evidence="3 4">ATCC 33150</strain>
    </source>
</reference>
<name>A0ABV3X3Q8_9FIRM</name>
<keyword evidence="3" id="KW-0969">Cilium</keyword>
<evidence type="ECO:0000313" key="3">
    <source>
        <dbReference type="EMBL" id="MEX5284831.1"/>
    </source>
</evidence>
<dbReference type="InterPro" id="IPR036679">
    <property type="entry name" value="FlgN-like_sf"/>
</dbReference>
<keyword evidence="4" id="KW-1185">Reference proteome</keyword>
<dbReference type="Gene3D" id="1.20.58.300">
    <property type="entry name" value="FlgN-like"/>
    <property type="match status" value="1"/>
</dbReference>
<keyword evidence="3" id="KW-0282">Flagellum</keyword>
<feature type="coiled-coil region" evidence="2">
    <location>
        <begin position="28"/>
        <end position="72"/>
    </location>
</feature>